<comment type="cofactor">
    <cofactor evidence="1">
        <name>FMN</name>
        <dbReference type="ChEBI" id="CHEBI:58210"/>
    </cofactor>
</comment>
<dbReference type="PANTHER" id="PTHR43567:SF1">
    <property type="entry name" value="FLAVOREDOXIN"/>
    <property type="match status" value="1"/>
</dbReference>
<dbReference type="EMBL" id="VLLL01000006">
    <property type="protein sequence ID" value="TWJ11935.1"/>
    <property type="molecule type" value="Genomic_DNA"/>
</dbReference>
<gene>
    <name evidence="5" type="ORF">LX16_2677</name>
</gene>
<dbReference type="GO" id="GO:0010181">
    <property type="term" value="F:FMN binding"/>
    <property type="evidence" value="ECO:0007669"/>
    <property type="project" value="InterPro"/>
</dbReference>
<dbReference type="AlphaFoldDB" id="A0A562V271"/>
<feature type="domain" description="Flavin reductase like" evidence="4">
    <location>
        <begin position="15"/>
        <end position="163"/>
    </location>
</feature>
<keyword evidence="2" id="KW-0285">Flavoprotein</keyword>
<keyword evidence="6" id="KW-1185">Reference proteome</keyword>
<protein>
    <submittedName>
        <fullName evidence="5">Flavin reductase (DIM6/NTAB) family NADH-FMN oxidoreductase RutF</fullName>
    </submittedName>
</protein>
<sequence length="223" mass="23826">MRNEHRRIDLKVLYFGTPVILLSTENPDGTTNLAPMSSAWWLGDTAVIGMGNRSQTAVNLHRTRRCVLNLVPSGLVAAVDRLAMTTGRSPVPDTKSAQGYRHVHDKFTAAGLTPRPSTEVAAAAVAECPILLETALVAAHSLSGPGATAFELRVLAAHADPDLVIPGTRHIDPVAWDPLIMKFTEYFGGGTSLHASRLSESWRMPHRLTGDHAGSPGLTSPVS</sequence>
<dbReference type="OrthoDB" id="9794638at2"/>
<dbReference type="GO" id="GO:0016646">
    <property type="term" value="F:oxidoreductase activity, acting on the CH-NH group of donors, NAD or NADP as acceptor"/>
    <property type="evidence" value="ECO:0007669"/>
    <property type="project" value="UniProtKB-ARBA"/>
</dbReference>
<dbReference type="InterPro" id="IPR012349">
    <property type="entry name" value="Split_barrel_FMN-bd"/>
</dbReference>
<dbReference type="InterPro" id="IPR052174">
    <property type="entry name" value="Flavoredoxin"/>
</dbReference>
<comment type="similarity">
    <text evidence="3">Belongs to the flavoredoxin family.</text>
</comment>
<dbReference type="Gene3D" id="2.30.110.10">
    <property type="entry name" value="Electron Transport, Fmn-binding Protein, Chain A"/>
    <property type="match status" value="1"/>
</dbReference>
<dbReference type="Pfam" id="PF01613">
    <property type="entry name" value="Flavin_Reduct"/>
    <property type="match status" value="1"/>
</dbReference>
<name>A0A562V271_9ACTN</name>
<accession>A0A562V271</accession>
<dbReference type="InterPro" id="IPR002563">
    <property type="entry name" value="Flavin_Rdtase-like_dom"/>
</dbReference>
<evidence type="ECO:0000256" key="2">
    <source>
        <dbReference type="ARBA" id="ARBA00022630"/>
    </source>
</evidence>
<dbReference type="RefSeq" id="WP_147138652.1">
    <property type="nucleotide sequence ID" value="NZ_BAABIJ010000002.1"/>
</dbReference>
<evidence type="ECO:0000313" key="6">
    <source>
        <dbReference type="Proteomes" id="UP000321617"/>
    </source>
</evidence>
<dbReference type="Proteomes" id="UP000321617">
    <property type="component" value="Unassembled WGS sequence"/>
</dbReference>
<evidence type="ECO:0000259" key="4">
    <source>
        <dbReference type="Pfam" id="PF01613"/>
    </source>
</evidence>
<evidence type="ECO:0000256" key="3">
    <source>
        <dbReference type="ARBA" id="ARBA00038054"/>
    </source>
</evidence>
<evidence type="ECO:0000256" key="1">
    <source>
        <dbReference type="ARBA" id="ARBA00001917"/>
    </source>
</evidence>
<comment type="caution">
    <text evidence="5">The sequence shown here is derived from an EMBL/GenBank/DDBJ whole genome shotgun (WGS) entry which is preliminary data.</text>
</comment>
<evidence type="ECO:0000313" key="5">
    <source>
        <dbReference type="EMBL" id="TWJ11935.1"/>
    </source>
</evidence>
<dbReference type="SUPFAM" id="SSF50475">
    <property type="entry name" value="FMN-binding split barrel"/>
    <property type="match status" value="1"/>
</dbReference>
<dbReference type="PANTHER" id="PTHR43567">
    <property type="entry name" value="FLAVOREDOXIN-RELATED-RELATED"/>
    <property type="match status" value="1"/>
</dbReference>
<reference evidence="5 6" key="1">
    <citation type="journal article" date="2013" name="Stand. Genomic Sci.">
        <title>Genomic Encyclopedia of Type Strains, Phase I: The one thousand microbial genomes (KMG-I) project.</title>
        <authorList>
            <person name="Kyrpides N.C."/>
            <person name="Woyke T."/>
            <person name="Eisen J.A."/>
            <person name="Garrity G."/>
            <person name="Lilburn T.G."/>
            <person name="Beck B.J."/>
            <person name="Whitman W.B."/>
            <person name="Hugenholtz P."/>
            <person name="Klenk H.P."/>
        </authorList>
    </citation>
    <scope>NUCLEOTIDE SEQUENCE [LARGE SCALE GENOMIC DNA]</scope>
    <source>
        <strain evidence="5 6">DSM 45044</strain>
    </source>
</reference>
<proteinExistence type="inferred from homology"/>
<organism evidence="5 6">
    <name type="scientific">Stackebrandtia albiflava</name>
    <dbReference type="NCBI Taxonomy" id="406432"/>
    <lineage>
        <taxon>Bacteria</taxon>
        <taxon>Bacillati</taxon>
        <taxon>Actinomycetota</taxon>
        <taxon>Actinomycetes</taxon>
        <taxon>Glycomycetales</taxon>
        <taxon>Glycomycetaceae</taxon>
        <taxon>Stackebrandtia</taxon>
    </lineage>
</organism>